<name>A0ABS5IR45_9MICO</name>
<evidence type="ECO:0000256" key="1">
    <source>
        <dbReference type="ARBA" id="ARBA00022679"/>
    </source>
</evidence>
<accession>A0ABS5IR45</accession>
<dbReference type="Gene3D" id="3.40.630.30">
    <property type="match status" value="1"/>
</dbReference>
<evidence type="ECO:0000313" key="5">
    <source>
        <dbReference type="Proteomes" id="UP000678243"/>
    </source>
</evidence>
<evidence type="ECO:0000259" key="3">
    <source>
        <dbReference type="PROSITE" id="PS51186"/>
    </source>
</evidence>
<dbReference type="PANTHER" id="PTHR43877:SF5">
    <property type="entry name" value="BLL8307 PROTEIN"/>
    <property type="match status" value="1"/>
</dbReference>
<dbReference type="InterPro" id="IPR000182">
    <property type="entry name" value="GNAT_dom"/>
</dbReference>
<dbReference type="CDD" id="cd04301">
    <property type="entry name" value="NAT_SF"/>
    <property type="match status" value="1"/>
</dbReference>
<keyword evidence="2" id="KW-0012">Acyltransferase</keyword>
<dbReference type="SUPFAM" id="SSF55729">
    <property type="entry name" value="Acyl-CoA N-acyltransferases (Nat)"/>
    <property type="match status" value="1"/>
</dbReference>
<reference evidence="4 5" key="1">
    <citation type="submission" date="2021-04" db="EMBL/GenBank/DDBJ databases">
        <title>Whole genome analysis of root endophytic bacterium Microbacterium paraoxydans ku-mp colonizing RP-bio226 rice variety.</title>
        <authorList>
            <person name="Ulaganathan K."/>
            <person name="Latha B."/>
        </authorList>
    </citation>
    <scope>NUCLEOTIDE SEQUENCE [LARGE SCALE GENOMIC DNA]</scope>
    <source>
        <strain evidence="5">ku-mp</strain>
    </source>
</reference>
<dbReference type="RefSeq" id="WP_211545191.1">
    <property type="nucleotide sequence ID" value="NZ_CBDREF010000008.1"/>
</dbReference>
<dbReference type="Proteomes" id="UP000678243">
    <property type="component" value="Unassembled WGS sequence"/>
</dbReference>
<dbReference type="EMBL" id="JAGTUK010000004">
    <property type="protein sequence ID" value="MBS0025430.1"/>
    <property type="molecule type" value="Genomic_DNA"/>
</dbReference>
<dbReference type="PANTHER" id="PTHR43877">
    <property type="entry name" value="AMINOALKYLPHOSPHONATE N-ACETYLTRANSFERASE-RELATED-RELATED"/>
    <property type="match status" value="1"/>
</dbReference>
<protein>
    <submittedName>
        <fullName evidence="4">GNAT family N-acetyltransferase</fullName>
    </submittedName>
</protein>
<dbReference type="Pfam" id="PF00583">
    <property type="entry name" value="Acetyltransf_1"/>
    <property type="match status" value="1"/>
</dbReference>
<dbReference type="PROSITE" id="PS51186">
    <property type="entry name" value="GNAT"/>
    <property type="match status" value="1"/>
</dbReference>
<dbReference type="InterPro" id="IPR016181">
    <property type="entry name" value="Acyl_CoA_acyltransferase"/>
</dbReference>
<keyword evidence="1" id="KW-0808">Transferase</keyword>
<evidence type="ECO:0000313" key="4">
    <source>
        <dbReference type="EMBL" id="MBS0025430.1"/>
    </source>
</evidence>
<organism evidence="4 5">
    <name type="scientific">Microbacterium paraoxydans</name>
    <dbReference type="NCBI Taxonomy" id="199592"/>
    <lineage>
        <taxon>Bacteria</taxon>
        <taxon>Bacillati</taxon>
        <taxon>Actinomycetota</taxon>
        <taxon>Actinomycetes</taxon>
        <taxon>Micrococcales</taxon>
        <taxon>Microbacteriaceae</taxon>
        <taxon>Microbacterium</taxon>
    </lineage>
</organism>
<dbReference type="InterPro" id="IPR050832">
    <property type="entry name" value="Bact_Acetyltransf"/>
</dbReference>
<evidence type="ECO:0000256" key="2">
    <source>
        <dbReference type="ARBA" id="ARBA00023315"/>
    </source>
</evidence>
<comment type="caution">
    <text evidence="4">The sequence shown here is derived from an EMBL/GenBank/DDBJ whole genome shotgun (WGS) entry which is preliminary data.</text>
</comment>
<feature type="domain" description="N-acetyltransferase" evidence="3">
    <location>
        <begin position="7"/>
        <end position="155"/>
    </location>
</feature>
<proteinExistence type="predicted"/>
<keyword evidence="5" id="KW-1185">Reference proteome</keyword>
<gene>
    <name evidence="4" type="ORF">KE274_15095</name>
</gene>
<sequence length="170" mass="18082">MSDLVITRIASATPELATFVSAHHAEMQGTAPPESQHALPLDGLLAPHVRLFAATLDGRLVGTGALATVDEGHEELKSMRTDPAVRGRGIGRTMVRFLLDDAAARGVRRVSLETGRDDFFLPAVAMYTRAGFRECAAFGRYLPDPHSVFLTLDLGDAASAADGSHAIMNA</sequence>